<name>A0A415D350_9FIRM</name>
<dbReference type="SUPFAM" id="SSF46785">
    <property type="entry name" value="Winged helix' DNA-binding domain"/>
    <property type="match status" value="1"/>
</dbReference>
<dbReference type="RefSeq" id="WP_118279198.1">
    <property type="nucleotide sequence ID" value="NZ_JAQDJO010000026.1"/>
</dbReference>
<evidence type="ECO:0000313" key="2">
    <source>
        <dbReference type="EMBL" id="RHJ60497.1"/>
    </source>
</evidence>
<proteinExistence type="predicted"/>
<sequence>MQEEYSQQDICNAWSLSKQTVNSIVSNMVKKGYVYLEMVPGSKNRKFICYFKEEIDKWNCILLRRRVWYMVRIGMENLQPV</sequence>
<accession>A0A415D350</accession>
<protein>
    <submittedName>
        <fullName evidence="2">MarR family transcriptional regulator</fullName>
    </submittedName>
</protein>
<dbReference type="Pfam" id="PF12802">
    <property type="entry name" value="MarR_2"/>
    <property type="match status" value="1"/>
</dbReference>
<evidence type="ECO:0000313" key="3">
    <source>
        <dbReference type="Proteomes" id="UP000285832"/>
    </source>
</evidence>
<dbReference type="InterPro" id="IPR036390">
    <property type="entry name" value="WH_DNA-bd_sf"/>
</dbReference>
<feature type="domain" description="HTH marR-type" evidence="1">
    <location>
        <begin position="6"/>
        <end position="41"/>
    </location>
</feature>
<dbReference type="AlphaFoldDB" id="A0A415D350"/>
<evidence type="ECO:0000259" key="1">
    <source>
        <dbReference type="Pfam" id="PF12802"/>
    </source>
</evidence>
<dbReference type="GO" id="GO:0003700">
    <property type="term" value="F:DNA-binding transcription factor activity"/>
    <property type="evidence" value="ECO:0007669"/>
    <property type="project" value="InterPro"/>
</dbReference>
<gene>
    <name evidence="2" type="ORF">DW116_09395</name>
</gene>
<dbReference type="EMBL" id="QRMI01000022">
    <property type="protein sequence ID" value="RHJ60497.1"/>
    <property type="molecule type" value="Genomic_DNA"/>
</dbReference>
<dbReference type="InterPro" id="IPR000835">
    <property type="entry name" value="HTH_MarR-typ"/>
</dbReference>
<dbReference type="InterPro" id="IPR036388">
    <property type="entry name" value="WH-like_DNA-bd_sf"/>
</dbReference>
<reference evidence="2 3" key="1">
    <citation type="submission" date="2018-08" db="EMBL/GenBank/DDBJ databases">
        <title>A genome reference for cultivated species of the human gut microbiota.</title>
        <authorList>
            <person name="Zou Y."/>
            <person name="Xue W."/>
            <person name="Luo G."/>
        </authorList>
    </citation>
    <scope>NUCLEOTIDE SEQUENCE [LARGE SCALE GENOMIC DNA]</scope>
    <source>
        <strain evidence="2 3">AM09-9</strain>
    </source>
</reference>
<dbReference type="Gene3D" id="1.10.10.10">
    <property type="entry name" value="Winged helix-like DNA-binding domain superfamily/Winged helix DNA-binding domain"/>
    <property type="match status" value="1"/>
</dbReference>
<dbReference type="Proteomes" id="UP000285832">
    <property type="component" value="Unassembled WGS sequence"/>
</dbReference>
<organism evidence="2 3">
    <name type="scientific">[Ruminococcus] lactaris</name>
    <dbReference type="NCBI Taxonomy" id="46228"/>
    <lineage>
        <taxon>Bacteria</taxon>
        <taxon>Bacillati</taxon>
        <taxon>Bacillota</taxon>
        <taxon>Clostridia</taxon>
        <taxon>Lachnospirales</taxon>
        <taxon>Lachnospiraceae</taxon>
        <taxon>Mediterraneibacter</taxon>
    </lineage>
</organism>
<comment type="caution">
    <text evidence="2">The sequence shown here is derived from an EMBL/GenBank/DDBJ whole genome shotgun (WGS) entry which is preliminary data.</text>
</comment>